<dbReference type="Proteomes" id="UP000179807">
    <property type="component" value="Unassembled WGS sequence"/>
</dbReference>
<evidence type="ECO:0000256" key="6">
    <source>
        <dbReference type="ARBA" id="ARBA00023180"/>
    </source>
</evidence>
<dbReference type="OrthoDB" id="420519at2759"/>
<evidence type="ECO:0000256" key="4">
    <source>
        <dbReference type="ARBA" id="ARBA00022989"/>
    </source>
</evidence>
<organism evidence="8 9">
    <name type="scientific">Tritrichomonas foetus</name>
    <dbReference type="NCBI Taxonomy" id="1144522"/>
    <lineage>
        <taxon>Eukaryota</taxon>
        <taxon>Metamonada</taxon>
        <taxon>Parabasalia</taxon>
        <taxon>Tritrichomonadida</taxon>
        <taxon>Tritrichomonadidae</taxon>
        <taxon>Tritrichomonas</taxon>
    </lineage>
</organism>
<feature type="transmembrane region" description="Helical" evidence="7">
    <location>
        <begin position="35"/>
        <end position="56"/>
    </location>
</feature>
<dbReference type="GO" id="GO:0005886">
    <property type="term" value="C:plasma membrane"/>
    <property type="evidence" value="ECO:0007669"/>
    <property type="project" value="UniProtKB-SubCell"/>
</dbReference>
<dbReference type="GeneID" id="94844214"/>
<name>A0A1J4JJP9_9EUKA</name>
<feature type="transmembrane region" description="Helical" evidence="7">
    <location>
        <begin position="546"/>
        <end position="565"/>
    </location>
</feature>
<keyword evidence="9" id="KW-1185">Reference proteome</keyword>
<keyword evidence="3 7" id="KW-0812">Transmembrane</keyword>
<keyword evidence="4 7" id="KW-1133">Transmembrane helix</keyword>
<feature type="transmembrane region" description="Helical" evidence="7">
    <location>
        <begin position="334"/>
        <end position="362"/>
    </location>
</feature>
<comment type="function">
    <text evidence="7">Choline transporter.</text>
</comment>
<sequence>MSGIPFPTGNEEEDKSNWGKYTHPGDIHNSKCHDCFGAILWIILFAACLAILFFGISTGRPWALINSWDDTGNYCGHNNKDLADKITGFSESNFTLYDFSEYPVLFFGLPRATKITKEKIGEHQICVKECPSEDHNFTAALLDACDDSSRVCPSYLSQEEQNRERKPGGLCLCPYPTKLLFNRCMPIVESQTAEAITSNITEIIDDIEKLLNNIPGFGQSIASLVDLWFPILIASVLSLVVAFLWICLIGCCAGCIVYTVVILVPILIAALGFWLFFFGEAAFKFNNDNYNKYMAYALWGVAAIILLIVIFLFKKLRNAVQIVKISARALRKNFTVLLAPVFSLVFAIIFWAIIIVSCVYNYTATDFEIKDKNGKSFLSFSFTKSLQYLLIFNLIYVIFISVFVYFENYFAVSSSLVGWYFSDHSKGCCHLNWIYGFWLGFSKYIGTITASALIMTPLYLFIIFMEYLDAKSRQSPSKIGCFVRFLIKCMKCCLWCFEKIMKFLNKALLTVAQIYNRSWIKSASITMDIVLGDVIMTLLVTGVSTFILFLSKLVVASVTTLLFFFYLKYTAQDANGWIVPAVAVFVLSILISSFLINMYDSVIEIILICYQADRDLTNQGANRPMYITDDMSMMIEDLEQSHASNNKIEAESD</sequence>
<reference evidence="8" key="1">
    <citation type="submission" date="2016-10" db="EMBL/GenBank/DDBJ databases">
        <authorList>
            <person name="Benchimol M."/>
            <person name="Almeida L.G."/>
            <person name="Vasconcelos A.T."/>
            <person name="Perreira-Neves A."/>
            <person name="Rosa I.A."/>
            <person name="Tasca T."/>
            <person name="Bogo M.R."/>
            <person name="de Souza W."/>
        </authorList>
    </citation>
    <scope>NUCLEOTIDE SEQUENCE [LARGE SCALE GENOMIC DNA]</scope>
    <source>
        <strain evidence="8">K</strain>
    </source>
</reference>
<gene>
    <name evidence="8" type="ORF">TRFO_34168</name>
</gene>
<dbReference type="VEuPathDB" id="TrichDB:TRFO_34168"/>
<keyword evidence="5 7" id="KW-0472">Membrane</keyword>
<proteinExistence type="inferred from homology"/>
<accession>A0A1J4JJP9</accession>
<feature type="transmembrane region" description="Helical" evidence="7">
    <location>
        <begin position="577"/>
        <end position="599"/>
    </location>
</feature>
<evidence type="ECO:0000256" key="3">
    <source>
        <dbReference type="ARBA" id="ARBA00022692"/>
    </source>
</evidence>
<dbReference type="PANTHER" id="PTHR12385:SF14">
    <property type="entry name" value="CHOLINE TRANSPORTER-LIKE 2"/>
    <property type="match status" value="1"/>
</dbReference>
<feature type="transmembrane region" description="Helical" evidence="7">
    <location>
        <begin position="227"/>
        <end position="248"/>
    </location>
</feature>
<comment type="caution">
    <text evidence="8">The sequence shown here is derived from an EMBL/GenBank/DDBJ whole genome shotgun (WGS) entry which is preliminary data.</text>
</comment>
<dbReference type="PANTHER" id="PTHR12385">
    <property type="entry name" value="CHOLINE TRANSPORTER-LIKE (SLC FAMILY 44)"/>
    <property type="match status" value="1"/>
</dbReference>
<feature type="transmembrane region" description="Helical" evidence="7">
    <location>
        <begin position="293"/>
        <end position="313"/>
    </location>
</feature>
<evidence type="ECO:0000256" key="5">
    <source>
        <dbReference type="ARBA" id="ARBA00023136"/>
    </source>
</evidence>
<evidence type="ECO:0000313" key="8">
    <source>
        <dbReference type="EMBL" id="OHS99394.1"/>
    </source>
</evidence>
<comment type="similarity">
    <text evidence="2 7">Belongs to the CTL (choline transporter-like) family.</text>
</comment>
<evidence type="ECO:0000313" key="9">
    <source>
        <dbReference type="Proteomes" id="UP000179807"/>
    </source>
</evidence>
<dbReference type="Pfam" id="PF04515">
    <property type="entry name" value="Choline_transpo"/>
    <property type="match status" value="1"/>
</dbReference>
<dbReference type="EMBL" id="MLAK01001007">
    <property type="protein sequence ID" value="OHS99394.1"/>
    <property type="molecule type" value="Genomic_DNA"/>
</dbReference>
<dbReference type="GO" id="GO:0022857">
    <property type="term" value="F:transmembrane transporter activity"/>
    <property type="evidence" value="ECO:0007669"/>
    <property type="project" value="UniProtKB-UniRule"/>
</dbReference>
<dbReference type="InterPro" id="IPR007603">
    <property type="entry name" value="Choline_transptr-like"/>
</dbReference>
<evidence type="ECO:0000256" key="1">
    <source>
        <dbReference type="ARBA" id="ARBA00004141"/>
    </source>
</evidence>
<keyword evidence="6" id="KW-0325">Glycoprotein</keyword>
<evidence type="ECO:0000256" key="7">
    <source>
        <dbReference type="RuleBase" id="RU368066"/>
    </source>
</evidence>
<dbReference type="AlphaFoldDB" id="A0A1J4JJP9"/>
<feature type="transmembrane region" description="Helical" evidence="7">
    <location>
        <begin position="444"/>
        <end position="465"/>
    </location>
</feature>
<evidence type="ECO:0000256" key="2">
    <source>
        <dbReference type="ARBA" id="ARBA00007168"/>
    </source>
</evidence>
<feature type="transmembrane region" description="Helical" evidence="7">
    <location>
        <begin position="255"/>
        <end position="278"/>
    </location>
</feature>
<dbReference type="RefSeq" id="XP_068352531.1">
    <property type="nucleotide sequence ID" value="XM_068509510.1"/>
</dbReference>
<feature type="transmembrane region" description="Helical" evidence="7">
    <location>
        <begin position="386"/>
        <end position="406"/>
    </location>
</feature>
<protein>
    <recommendedName>
        <fullName evidence="7">Choline transporter-like protein</fullName>
    </recommendedName>
</protein>
<comment type="subcellular location">
    <subcellularLocation>
        <location evidence="7">Cell membrane</location>
        <topology evidence="7">Multi-pass membrane protein</topology>
    </subcellularLocation>
    <subcellularLocation>
        <location evidence="1">Membrane</location>
        <topology evidence="1">Multi-pass membrane protein</topology>
    </subcellularLocation>
</comment>